<dbReference type="EMBL" id="WJNG01000021">
    <property type="protein sequence ID" value="MRH44922.1"/>
    <property type="molecule type" value="Genomic_DNA"/>
</dbReference>
<accession>A0A6A8DUP2</accession>
<evidence type="ECO:0000259" key="5">
    <source>
        <dbReference type="Pfam" id="PF13649"/>
    </source>
</evidence>
<dbReference type="InterPro" id="IPR041698">
    <property type="entry name" value="Methyltransf_25"/>
</dbReference>
<reference evidence="6" key="1">
    <citation type="submission" date="2019-11" db="EMBL/GenBank/DDBJ databases">
        <authorList>
            <person name="Li J."/>
        </authorList>
    </citation>
    <scope>NUCLEOTIDE SEQUENCE</scope>
    <source>
        <strain evidence="6">B6B</strain>
    </source>
</reference>
<proteinExistence type="inferred from homology"/>
<evidence type="ECO:0000256" key="1">
    <source>
        <dbReference type="ARBA" id="ARBA00022603"/>
    </source>
</evidence>
<dbReference type="Pfam" id="PF13649">
    <property type="entry name" value="Methyltransf_25"/>
    <property type="match status" value="1"/>
</dbReference>
<organism evidence="6 7">
    <name type="scientific">Aquibacillus halophilus</name>
    <dbReference type="NCBI Taxonomy" id="930132"/>
    <lineage>
        <taxon>Bacteria</taxon>
        <taxon>Bacillati</taxon>
        <taxon>Bacillota</taxon>
        <taxon>Bacilli</taxon>
        <taxon>Bacillales</taxon>
        <taxon>Bacillaceae</taxon>
        <taxon>Aquibacillus</taxon>
    </lineage>
</organism>
<feature type="domain" description="Methyltransferase" evidence="5">
    <location>
        <begin position="49"/>
        <end position="139"/>
    </location>
</feature>
<keyword evidence="1 4" id="KW-0489">Methyltransferase</keyword>
<dbReference type="InterPro" id="IPR023553">
    <property type="entry name" value="Uncharacterised_MeTfrase_YrrT"/>
</dbReference>
<dbReference type="Gene3D" id="3.40.50.150">
    <property type="entry name" value="Vaccinia Virus protein VP39"/>
    <property type="match status" value="1"/>
</dbReference>
<dbReference type="SUPFAM" id="SSF53335">
    <property type="entry name" value="S-adenosyl-L-methionine-dependent methyltransferases"/>
    <property type="match status" value="1"/>
</dbReference>
<dbReference type="InterPro" id="IPR029063">
    <property type="entry name" value="SAM-dependent_MTases_sf"/>
</dbReference>
<feature type="binding site" evidence="4">
    <location>
        <position position="96"/>
    </location>
    <ligand>
        <name>S-adenosyl-L-methionine</name>
        <dbReference type="ChEBI" id="CHEBI:59789"/>
    </ligand>
</feature>
<dbReference type="CDD" id="cd02440">
    <property type="entry name" value="AdoMet_MTases"/>
    <property type="match status" value="1"/>
</dbReference>
<protein>
    <recommendedName>
        <fullName evidence="4">Uncharacterized methyltransferase GH741_19960</fullName>
        <ecNumber evidence="4">2.1.1.-</ecNumber>
    </recommendedName>
</protein>
<dbReference type="GO" id="GO:0032259">
    <property type="term" value="P:methylation"/>
    <property type="evidence" value="ECO:0007669"/>
    <property type="project" value="UniProtKB-KW"/>
</dbReference>
<keyword evidence="2 4" id="KW-0808">Transferase</keyword>
<name>A0A6A8DUP2_9BACI</name>
<dbReference type="OrthoDB" id="465705at2"/>
<keyword evidence="7" id="KW-1185">Reference proteome</keyword>
<dbReference type="PANTHER" id="PTHR43861">
    <property type="entry name" value="TRANS-ACONITATE 2-METHYLTRANSFERASE-RELATED"/>
    <property type="match status" value="1"/>
</dbReference>
<evidence type="ECO:0000313" key="6">
    <source>
        <dbReference type="EMBL" id="MRH44922.1"/>
    </source>
</evidence>
<dbReference type="Proteomes" id="UP000799092">
    <property type="component" value="Unassembled WGS sequence"/>
</dbReference>
<dbReference type="AlphaFoldDB" id="A0A6A8DUP2"/>
<dbReference type="RefSeq" id="WP_153738521.1">
    <property type="nucleotide sequence ID" value="NZ_WJNG01000021.1"/>
</dbReference>
<dbReference type="GO" id="GO:0008757">
    <property type="term" value="F:S-adenosylmethionine-dependent methyltransferase activity"/>
    <property type="evidence" value="ECO:0007669"/>
    <property type="project" value="UniProtKB-UniRule"/>
</dbReference>
<dbReference type="EC" id="2.1.1.-" evidence="4"/>
<dbReference type="HAMAP" id="MF_02100">
    <property type="entry name" value="Methyltr_YrrT"/>
    <property type="match status" value="1"/>
</dbReference>
<sequence length="212" mass="24035">MGREFIDLFDKWATSYDAAVTGHDPQYRDVFENYDTILSEVVSNSEGNVLEFGVGTGNLSKKLLDADHHVIGIEPSKAMREAASAKYPDLTVLDGDFLSFPKLDIPIFTIVSTYAFHHLTDDEKGKAIKAFNEILPVNGKVVFADTVFESEETKQEIIDQAKDNGYNDLVYDLTTEYYPMKNTLQSLFKQNGFYVTFKQMNKFAWLIVAEKQ</sequence>
<feature type="binding site" evidence="4">
    <location>
        <position position="74"/>
    </location>
    <ligand>
        <name>S-adenosyl-L-methionine</name>
        <dbReference type="ChEBI" id="CHEBI:59789"/>
    </ligand>
</feature>
<evidence type="ECO:0000256" key="2">
    <source>
        <dbReference type="ARBA" id="ARBA00022679"/>
    </source>
</evidence>
<comment type="function">
    <text evidence="4">Could be a S-adenosyl-L-methionine-dependent methyltransferase.</text>
</comment>
<comment type="similarity">
    <text evidence="4">Belongs to the methyltransferase superfamily. YrrT family.</text>
</comment>
<evidence type="ECO:0000256" key="3">
    <source>
        <dbReference type="ARBA" id="ARBA00022691"/>
    </source>
</evidence>
<evidence type="ECO:0000256" key="4">
    <source>
        <dbReference type="HAMAP-Rule" id="MF_02100"/>
    </source>
</evidence>
<comment type="caution">
    <text evidence="6">The sequence shown here is derived from an EMBL/GenBank/DDBJ whole genome shotgun (WGS) entry which is preliminary data.</text>
</comment>
<gene>
    <name evidence="6" type="ORF">GH741_19960</name>
</gene>
<evidence type="ECO:0000313" key="7">
    <source>
        <dbReference type="Proteomes" id="UP000799092"/>
    </source>
</evidence>
<keyword evidence="3 4" id="KW-0949">S-adenosyl-L-methionine</keyword>
<feature type="binding site" evidence="4">
    <location>
        <position position="53"/>
    </location>
    <ligand>
        <name>S-adenosyl-L-methionine</name>
        <dbReference type="ChEBI" id="CHEBI:59789"/>
    </ligand>
</feature>
<dbReference type="PANTHER" id="PTHR43861:SF1">
    <property type="entry name" value="TRANS-ACONITATE 2-METHYLTRANSFERASE"/>
    <property type="match status" value="1"/>
</dbReference>